<evidence type="ECO:0000259" key="2">
    <source>
        <dbReference type="Pfam" id="PF00561"/>
    </source>
</evidence>
<dbReference type="Proteomes" id="UP000274661">
    <property type="component" value="Unassembled WGS sequence"/>
</dbReference>
<dbReference type="InterPro" id="IPR050266">
    <property type="entry name" value="AB_hydrolase_sf"/>
</dbReference>
<dbReference type="GO" id="GO:0016020">
    <property type="term" value="C:membrane"/>
    <property type="evidence" value="ECO:0007669"/>
    <property type="project" value="TreeGrafter"/>
</dbReference>
<evidence type="ECO:0000256" key="1">
    <source>
        <dbReference type="ARBA" id="ARBA00022801"/>
    </source>
</evidence>
<dbReference type="EMBL" id="RWJF01000001">
    <property type="protein sequence ID" value="RST31299.1"/>
    <property type="molecule type" value="Genomic_DNA"/>
</dbReference>
<dbReference type="InterPro" id="IPR000073">
    <property type="entry name" value="AB_hydrolase_1"/>
</dbReference>
<evidence type="ECO:0000313" key="3">
    <source>
        <dbReference type="EMBL" id="RST31299.1"/>
    </source>
</evidence>
<accession>A0A429VBC5</accession>
<dbReference type="PRINTS" id="PR00111">
    <property type="entry name" value="ABHYDROLASE"/>
</dbReference>
<dbReference type="Gene3D" id="3.40.50.1820">
    <property type="entry name" value="alpha/beta hydrolase"/>
    <property type="match status" value="1"/>
</dbReference>
<gene>
    <name evidence="3" type="ORF">HMF7854_10970</name>
</gene>
<dbReference type="OrthoDB" id="9815441at2"/>
<dbReference type="SUPFAM" id="SSF53474">
    <property type="entry name" value="alpha/beta-Hydrolases"/>
    <property type="match status" value="1"/>
</dbReference>
<protein>
    <submittedName>
        <fullName evidence="3">Alpha/beta hydrolase</fullName>
    </submittedName>
</protein>
<evidence type="ECO:0000313" key="4">
    <source>
        <dbReference type="Proteomes" id="UP000274661"/>
    </source>
</evidence>
<dbReference type="Pfam" id="PF00561">
    <property type="entry name" value="Abhydrolase_1"/>
    <property type="match status" value="1"/>
</dbReference>
<sequence>MGNEKILTTLLGRQDLIWSDYVKRETALWIGGSLVAALGGAALYTRIATKRIEREVPVDGAFLDVAGARLHYVDRGTGTPIVLLHGLGAQLRNFSYGVADALASDFRVILVDRPGSGYSVSTGSQPGILGQAAIVAALIEQLELQRPLLVGHSLAGAIALGVATHHPDSISGLALLAPVTQPPQSMPAPLASAIKAARIGRTLFANLLGTPLSRATYGLRWGKIFAPDPVPADFATRGGGALGDRPVSVNAALVELASANEDLIAIVRLYGSLKLSVALLYGREDQVVDPAIDGERAVAAIPGATLEMTDGGHMLPVAHPQASARFIRECAERM</sequence>
<proteinExistence type="predicted"/>
<keyword evidence="1 3" id="KW-0378">Hydrolase</keyword>
<dbReference type="GO" id="GO:0016787">
    <property type="term" value="F:hydrolase activity"/>
    <property type="evidence" value="ECO:0007669"/>
    <property type="project" value="UniProtKB-KW"/>
</dbReference>
<comment type="caution">
    <text evidence="3">The sequence shown here is derived from an EMBL/GenBank/DDBJ whole genome shotgun (WGS) entry which is preliminary data.</text>
</comment>
<keyword evidence="4" id="KW-1185">Reference proteome</keyword>
<organism evidence="3 4">
    <name type="scientific">Sphingomonas ginkgonis</name>
    <dbReference type="NCBI Taxonomy" id="2315330"/>
    <lineage>
        <taxon>Bacteria</taxon>
        <taxon>Pseudomonadati</taxon>
        <taxon>Pseudomonadota</taxon>
        <taxon>Alphaproteobacteria</taxon>
        <taxon>Sphingomonadales</taxon>
        <taxon>Sphingomonadaceae</taxon>
        <taxon>Sphingomonas</taxon>
    </lineage>
</organism>
<dbReference type="InterPro" id="IPR029058">
    <property type="entry name" value="AB_hydrolase_fold"/>
</dbReference>
<reference evidence="3 4" key="1">
    <citation type="submission" date="2018-12" db="EMBL/GenBank/DDBJ databases">
        <title>Sphingomonas sp. HMF7854 Genome sequencing and assembly.</title>
        <authorList>
            <person name="Cha I."/>
            <person name="Kang H."/>
            <person name="Kim H."/>
            <person name="Kang J."/>
            <person name="Joh K."/>
        </authorList>
    </citation>
    <scope>NUCLEOTIDE SEQUENCE [LARGE SCALE GENOMIC DNA]</scope>
    <source>
        <strain evidence="3 4">HMF7854</strain>
    </source>
</reference>
<name>A0A429VBC5_9SPHN</name>
<feature type="domain" description="AB hydrolase-1" evidence="2">
    <location>
        <begin position="80"/>
        <end position="316"/>
    </location>
</feature>
<dbReference type="PANTHER" id="PTHR43798:SF31">
    <property type="entry name" value="AB HYDROLASE SUPERFAMILY PROTEIN YCLE"/>
    <property type="match status" value="1"/>
</dbReference>
<dbReference type="PANTHER" id="PTHR43798">
    <property type="entry name" value="MONOACYLGLYCEROL LIPASE"/>
    <property type="match status" value="1"/>
</dbReference>
<dbReference type="AlphaFoldDB" id="A0A429VBC5"/>